<evidence type="ECO:0000313" key="1">
    <source>
        <dbReference type="EMBL" id="KAG5493872.1"/>
    </source>
</evidence>
<comment type="caution">
    <text evidence="1">The sequence shown here is derived from an EMBL/GenBank/DDBJ whole genome shotgun (WGS) entry which is preliminary data.</text>
</comment>
<keyword evidence="2" id="KW-1185">Reference proteome</keyword>
<protein>
    <submittedName>
        <fullName evidence="1">Uncharacterized protein</fullName>
    </submittedName>
</protein>
<proteinExistence type="predicted"/>
<dbReference type="PANTHER" id="PTHR34157">
    <property type="entry name" value="TUZIN"/>
    <property type="match status" value="1"/>
</dbReference>
<dbReference type="RefSeq" id="XP_067753907.1">
    <property type="nucleotide sequence ID" value="XM_067897750.1"/>
</dbReference>
<reference evidence="1 2" key="1">
    <citation type="submission" date="2021-02" db="EMBL/GenBank/DDBJ databases">
        <title>Porcisia hertigi Genome sequencing and assembly.</title>
        <authorList>
            <person name="Almutairi H."/>
            <person name="Gatherer D."/>
        </authorList>
    </citation>
    <scope>NUCLEOTIDE SEQUENCE [LARGE SCALE GENOMIC DNA]</scope>
    <source>
        <strain evidence="1 2">C119</strain>
    </source>
</reference>
<dbReference type="GeneID" id="94287827"/>
<accession>A0A836H578</accession>
<dbReference type="Proteomes" id="UP000674318">
    <property type="component" value="Unassembled WGS sequence"/>
</dbReference>
<evidence type="ECO:0000313" key="2">
    <source>
        <dbReference type="Proteomes" id="UP000674318"/>
    </source>
</evidence>
<sequence>MAVSAAQLGSLVFAVDFKDSPPPSAVSLRPRIYAAYERDGVAAPSQPGDEGVGGARSSGLLMGGVVVWVNPDGTLGVLLVTGNVDLAVRPEKMAVAGGVCKFLSHPQYVRVVEWLCTAGLSEGDMVEGTAYILYHSGWARRASLPAGSR</sequence>
<gene>
    <name evidence="1" type="ORF">JKF63_01704</name>
</gene>
<dbReference type="EMBL" id="JAFJZO010000034">
    <property type="protein sequence ID" value="KAG5493872.1"/>
    <property type="molecule type" value="Genomic_DNA"/>
</dbReference>
<dbReference type="PANTHER" id="PTHR34157:SF2">
    <property type="entry name" value="TUZIN"/>
    <property type="match status" value="1"/>
</dbReference>
<dbReference type="KEGG" id="phet:94287827"/>
<organism evidence="1 2">
    <name type="scientific">Porcisia hertigi</name>
    <dbReference type="NCBI Taxonomy" id="2761500"/>
    <lineage>
        <taxon>Eukaryota</taxon>
        <taxon>Discoba</taxon>
        <taxon>Euglenozoa</taxon>
        <taxon>Kinetoplastea</taxon>
        <taxon>Metakinetoplastina</taxon>
        <taxon>Trypanosomatida</taxon>
        <taxon>Trypanosomatidae</taxon>
        <taxon>Leishmaniinae</taxon>
        <taxon>Porcisia</taxon>
    </lineage>
</organism>
<dbReference type="AlphaFoldDB" id="A0A836H578"/>
<dbReference type="OrthoDB" id="10538887at2759"/>
<name>A0A836H578_9TRYP</name>